<comment type="caution">
    <text evidence="2">The sequence shown here is derived from an EMBL/GenBank/DDBJ whole genome shotgun (WGS) entry which is preliminary data.</text>
</comment>
<keyword evidence="1" id="KW-1133">Transmembrane helix</keyword>
<dbReference type="Gene3D" id="3.40.50.1820">
    <property type="entry name" value="alpha/beta hydrolase"/>
    <property type="match status" value="1"/>
</dbReference>
<evidence type="ECO:0008006" key="4">
    <source>
        <dbReference type="Google" id="ProtNLM"/>
    </source>
</evidence>
<sequence length="367" mass="39642">MSLTGHLFLALTVLLFLAVPTALILTWNRVRGPHAARWTVRIALTLLSQGAAVLAVLVWVNDNYGLYDSWTDLFGGTGQVQMNAAGGGAGGDNAGRPVPGAATTGRRLTLRPWQNGVLQADATGPRSHITGDLYVWLPPQYNQPQFRRTRFPVLELLPGYPGTPKAWYGAMKAEKVAQQEIMAGRMRPTILVSAKLNVLGRVDPGCADLPNGSQTATWLGQDVPSLIKSTLRTSDRRTQWAVMGYSAGAYCAVNLTLHYPGTFGAAVSLSGYNAPISPLVDHDAALARANNPFLILRDHPHNQPRVNLLMAGSLQDGDTVFAARSLLGELHNKGASRLLTISKGGHNTKVWEEMLPNALLWTSAQMR</sequence>
<dbReference type="SUPFAM" id="SSF53474">
    <property type="entry name" value="alpha/beta-Hydrolases"/>
    <property type="match status" value="1"/>
</dbReference>
<dbReference type="Pfam" id="PF00756">
    <property type="entry name" value="Esterase"/>
    <property type="match status" value="1"/>
</dbReference>
<evidence type="ECO:0000313" key="3">
    <source>
        <dbReference type="Proteomes" id="UP000243342"/>
    </source>
</evidence>
<protein>
    <recommendedName>
        <fullName evidence="4">Esterase</fullName>
    </recommendedName>
</protein>
<feature type="transmembrane region" description="Helical" evidence="1">
    <location>
        <begin position="6"/>
        <end position="26"/>
    </location>
</feature>
<keyword evidence="1" id="KW-0472">Membrane</keyword>
<dbReference type="EMBL" id="MLCF01000185">
    <property type="protein sequence ID" value="OIV35227.1"/>
    <property type="molecule type" value="Genomic_DNA"/>
</dbReference>
<dbReference type="GO" id="GO:0016747">
    <property type="term" value="F:acyltransferase activity, transferring groups other than amino-acyl groups"/>
    <property type="evidence" value="ECO:0007669"/>
    <property type="project" value="TreeGrafter"/>
</dbReference>
<gene>
    <name evidence="2" type="ORF">BIV57_22705</name>
</gene>
<proteinExistence type="predicted"/>
<dbReference type="PANTHER" id="PTHR48098">
    <property type="entry name" value="ENTEROCHELIN ESTERASE-RELATED"/>
    <property type="match status" value="1"/>
</dbReference>
<dbReference type="InterPro" id="IPR000801">
    <property type="entry name" value="Esterase-like"/>
</dbReference>
<name>A0A1J7B9A4_9ACTN</name>
<dbReference type="PANTHER" id="PTHR48098:SF1">
    <property type="entry name" value="DIACYLGLYCEROL ACYLTRANSFERASE_MYCOLYLTRANSFERASE AG85A"/>
    <property type="match status" value="1"/>
</dbReference>
<feature type="transmembrane region" description="Helical" evidence="1">
    <location>
        <begin position="38"/>
        <end position="60"/>
    </location>
</feature>
<dbReference type="InterPro" id="IPR029058">
    <property type="entry name" value="AB_hydrolase_fold"/>
</dbReference>
<organism evidence="2 3">
    <name type="scientific">Mangrovactinospora gilvigrisea</name>
    <dbReference type="NCBI Taxonomy" id="1428644"/>
    <lineage>
        <taxon>Bacteria</taxon>
        <taxon>Bacillati</taxon>
        <taxon>Actinomycetota</taxon>
        <taxon>Actinomycetes</taxon>
        <taxon>Kitasatosporales</taxon>
        <taxon>Streptomycetaceae</taxon>
        <taxon>Mangrovactinospora</taxon>
    </lineage>
</organism>
<dbReference type="AlphaFoldDB" id="A0A1J7B9A4"/>
<keyword evidence="1" id="KW-0812">Transmembrane</keyword>
<evidence type="ECO:0000256" key="1">
    <source>
        <dbReference type="SAM" id="Phobius"/>
    </source>
</evidence>
<dbReference type="Proteomes" id="UP000243342">
    <property type="component" value="Unassembled WGS sequence"/>
</dbReference>
<keyword evidence="3" id="KW-1185">Reference proteome</keyword>
<dbReference type="InterPro" id="IPR050583">
    <property type="entry name" value="Mycobacterial_A85_antigen"/>
</dbReference>
<dbReference type="STRING" id="1428644.BIV57_22705"/>
<evidence type="ECO:0000313" key="2">
    <source>
        <dbReference type="EMBL" id="OIV35227.1"/>
    </source>
</evidence>
<reference evidence="2 3" key="1">
    <citation type="submission" date="2016-10" db="EMBL/GenBank/DDBJ databases">
        <title>Genome sequence of Streptomyces gilvigriseus MUSC 26.</title>
        <authorList>
            <person name="Lee L.-H."/>
            <person name="Ser H.-L."/>
        </authorList>
    </citation>
    <scope>NUCLEOTIDE SEQUENCE [LARGE SCALE GENOMIC DNA]</scope>
    <source>
        <strain evidence="2 3">MUSC 26</strain>
    </source>
</reference>
<dbReference type="RefSeq" id="WP_071658812.1">
    <property type="nucleotide sequence ID" value="NZ_MLCF01000185.1"/>
</dbReference>
<accession>A0A1J7B9A4</accession>
<dbReference type="OrthoDB" id="3670437at2"/>